<gene>
    <name evidence="2" type="ORF">PG991_004398</name>
</gene>
<evidence type="ECO:0000313" key="3">
    <source>
        <dbReference type="Proteomes" id="UP001396898"/>
    </source>
</evidence>
<dbReference type="EMBL" id="JAQQWI010000007">
    <property type="protein sequence ID" value="KAK8027342.1"/>
    <property type="molecule type" value="Genomic_DNA"/>
</dbReference>
<evidence type="ECO:0008006" key="4">
    <source>
        <dbReference type="Google" id="ProtNLM"/>
    </source>
</evidence>
<organism evidence="2 3">
    <name type="scientific">Apiospora marii</name>
    <dbReference type="NCBI Taxonomy" id="335849"/>
    <lineage>
        <taxon>Eukaryota</taxon>
        <taxon>Fungi</taxon>
        <taxon>Dikarya</taxon>
        <taxon>Ascomycota</taxon>
        <taxon>Pezizomycotina</taxon>
        <taxon>Sordariomycetes</taxon>
        <taxon>Xylariomycetidae</taxon>
        <taxon>Amphisphaeriales</taxon>
        <taxon>Apiosporaceae</taxon>
        <taxon>Apiospora</taxon>
    </lineage>
</organism>
<comment type="caution">
    <text evidence="2">The sequence shown here is derived from an EMBL/GenBank/DDBJ whole genome shotgun (WGS) entry which is preliminary data.</text>
</comment>
<evidence type="ECO:0000313" key="2">
    <source>
        <dbReference type="EMBL" id="KAK8027342.1"/>
    </source>
</evidence>
<reference evidence="2 3" key="1">
    <citation type="submission" date="2023-01" db="EMBL/GenBank/DDBJ databases">
        <title>Analysis of 21 Apiospora genomes using comparative genomics revels a genus with tremendous synthesis potential of carbohydrate active enzymes and secondary metabolites.</title>
        <authorList>
            <person name="Sorensen T."/>
        </authorList>
    </citation>
    <scope>NUCLEOTIDE SEQUENCE [LARGE SCALE GENOMIC DNA]</scope>
    <source>
        <strain evidence="2 3">CBS 20057</strain>
    </source>
</reference>
<proteinExistence type="predicted"/>
<keyword evidence="1" id="KW-0472">Membrane</keyword>
<accession>A0ABR1S8K1</accession>
<keyword evidence="3" id="KW-1185">Reference proteome</keyword>
<feature type="transmembrane region" description="Helical" evidence="1">
    <location>
        <begin position="38"/>
        <end position="61"/>
    </location>
</feature>
<protein>
    <recommendedName>
        <fullName evidence="4">Secreted protein</fullName>
    </recommendedName>
</protein>
<evidence type="ECO:0000256" key="1">
    <source>
        <dbReference type="SAM" id="Phobius"/>
    </source>
</evidence>
<feature type="transmembrane region" description="Helical" evidence="1">
    <location>
        <begin position="12"/>
        <end position="32"/>
    </location>
</feature>
<dbReference type="Proteomes" id="UP001396898">
    <property type="component" value="Unassembled WGS sequence"/>
</dbReference>
<keyword evidence="1" id="KW-0812">Transmembrane</keyword>
<sequence>MKASESRPIPALLFSALLFSPGSFLAGLAWLAGTECEFATFFFLFLFPFPFLFTSNLSLVLMGHGIPVSPTCRESADLLFERRYVQSSVTRDVRFVCSVR</sequence>
<name>A0ABR1S8K1_9PEZI</name>
<keyword evidence="1" id="KW-1133">Transmembrane helix</keyword>